<dbReference type="FunFam" id="1.10.730.10:FF:000002">
    <property type="entry name" value="Leucine--tRNA ligase"/>
    <property type="match status" value="1"/>
</dbReference>
<feature type="domain" description="Methionyl/Valyl/Leucyl/Isoleucyl-tRNA synthetase anticodon-binding" evidence="12">
    <location>
        <begin position="666"/>
        <end position="784"/>
    </location>
</feature>
<dbReference type="PANTHER" id="PTHR43740">
    <property type="entry name" value="LEUCYL-TRNA SYNTHETASE"/>
    <property type="match status" value="1"/>
</dbReference>
<dbReference type="GO" id="GO:0006429">
    <property type="term" value="P:leucyl-tRNA aminoacylation"/>
    <property type="evidence" value="ECO:0007669"/>
    <property type="project" value="InterPro"/>
</dbReference>
<reference evidence="15" key="1">
    <citation type="submission" date="2023-03" db="EMBL/GenBank/DDBJ databases">
        <authorList>
            <person name="Steffen K."/>
            <person name="Cardenas P."/>
        </authorList>
    </citation>
    <scope>NUCLEOTIDE SEQUENCE</scope>
</reference>
<dbReference type="Gene3D" id="3.10.20.590">
    <property type="match status" value="1"/>
</dbReference>
<evidence type="ECO:0000259" key="14">
    <source>
        <dbReference type="Pfam" id="PF13603"/>
    </source>
</evidence>
<evidence type="ECO:0000256" key="10">
    <source>
        <dbReference type="RuleBase" id="RU363039"/>
    </source>
</evidence>
<name>A0AA35SW98_GEOBA</name>
<evidence type="ECO:0000256" key="7">
    <source>
        <dbReference type="ARBA" id="ARBA00022917"/>
    </source>
</evidence>
<evidence type="ECO:0000256" key="5">
    <source>
        <dbReference type="ARBA" id="ARBA00022741"/>
    </source>
</evidence>
<protein>
    <recommendedName>
        <fullName evidence="2">leucine--tRNA ligase</fullName>
        <ecNumber evidence="2">6.1.1.4</ecNumber>
    </recommendedName>
</protein>
<evidence type="ECO:0000259" key="13">
    <source>
        <dbReference type="Pfam" id="PF09334"/>
    </source>
</evidence>
<evidence type="ECO:0000313" key="15">
    <source>
        <dbReference type="EMBL" id="CAI8036196.1"/>
    </source>
</evidence>
<dbReference type="CDD" id="cd07958">
    <property type="entry name" value="Anticodon_Ia_Leu_BEm"/>
    <property type="match status" value="1"/>
</dbReference>
<dbReference type="HAMAP" id="MF_00049_B">
    <property type="entry name" value="Leu_tRNA_synth_B"/>
    <property type="match status" value="1"/>
</dbReference>
<proteinExistence type="inferred from homology"/>
<dbReference type="SUPFAM" id="SSF47323">
    <property type="entry name" value="Anticodon-binding domain of a subclass of class I aminoacyl-tRNA synthetases"/>
    <property type="match status" value="1"/>
</dbReference>
<dbReference type="FunFam" id="3.10.20.590:FF:000001">
    <property type="entry name" value="Leucine--tRNA ligase"/>
    <property type="match status" value="1"/>
</dbReference>
<dbReference type="FunFam" id="3.40.50.620:FF:000056">
    <property type="entry name" value="Leucine--tRNA ligase"/>
    <property type="match status" value="1"/>
</dbReference>
<keyword evidence="6 10" id="KW-0067">ATP-binding</keyword>
<dbReference type="InterPro" id="IPR009080">
    <property type="entry name" value="tRNAsynth_Ia_anticodon-bd"/>
</dbReference>
<evidence type="ECO:0000256" key="8">
    <source>
        <dbReference type="ARBA" id="ARBA00023146"/>
    </source>
</evidence>
<organism evidence="15 16">
    <name type="scientific">Geodia barretti</name>
    <name type="common">Barrett's horny sponge</name>
    <dbReference type="NCBI Taxonomy" id="519541"/>
    <lineage>
        <taxon>Eukaryota</taxon>
        <taxon>Metazoa</taxon>
        <taxon>Porifera</taxon>
        <taxon>Demospongiae</taxon>
        <taxon>Heteroscleromorpha</taxon>
        <taxon>Tetractinellida</taxon>
        <taxon>Astrophorina</taxon>
        <taxon>Geodiidae</taxon>
        <taxon>Geodia</taxon>
    </lineage>
</organism>
<keyword evidence="8 10" id="KW-0030">Aminoacyl-tRNA synthetase</keyword>
<dbReference type="InterPro" id="IPR014729">
    <property type="entry name" value="Rossmann-like_a/b/a_fold"/>
</dbReference>
<dbReference type="InterPro" id="IPR009008">
    <property type="entry name" value="Val/Leu/Ile-tRNA-synth_edit"/>
</dbReference>
<dbReference type="Pfam" id="PF09334">
    <property type="entry name" value="tRNA-synt_1g"/>
    <property type="match status" value="1"/>
</dbReference>
<dbReference type="Gene3D" id="3.40.50.620">
    <property type="entry name" value="HUPs"/>
    <property type="match status" value="2"/>
</dbReference>
<dbReference type="SUPFAM" id="SSF50677">
    <property type="entry name" value="ValRS/IleRS/LeuRS editing domain"/>
    <property type="match status" value="1"/>
</dbReference>
<comment type="similarity">
    <text evidence="1 10">Belongs to the class-I aminoacyl-tRNA synthetase family.</text>
</comment>
<keyword evidence="16" id="KW-1185">Reference proteome</keyword>
<dbReference type="PRINTS" id="PR00985">
    <property type="entry name" value="TRNASYNTHLEU"/>
</dbReference>
<dbReference type="Pfam" id="PF00133">
    <property type="entry name" value="tRNA-synt_1"/>
    <property type="match status" value="1"/>
</dbReference>
<feature type="domain" description="Leucyl-tRNA synthetase editing" evidence="14">
    <location>
        <begin position="227"/>
        <end position="412"/>
    </location>
</feature>
<dbReference type="GO" id="GO:0005829">
    <property type="term" value="C:cytosol"/>
    <property type="evidence" value="ECO:0007669"/>
    <property type="project" value="TreeGrafter"/>
</dbReference>
<dbReference type="AlphaFoldDB" id="A0AA35SW98"/>
<keyword evidence="3" id="KW-0963">Cytoplasm</keyword>
<sequence length="823" mass="93498">MATTTQSSRMSYDHRDMQAKWSDRWEDGGIYAVADDDPRPKWYELHMYPYPSGDLHVGHWFAMTGADVHARYMRMKGYNVLHPMGFDAFGLNAENAAIKNGVHPHTWTMSNIENMRRQLRSMGPMYDWEREVVTCIPDYYKWNQWFFLQLYKNGLAYRADAPVNWCPSCQTVLANEQVINGFCERCDTAVAHKDMEQWFFKITDYADELLDHSKMDWPDRINTMQTNWIGRSKGVEVDFDISEYGLDEQAIRTFTTRIDTVFGVTFIVLAPEHPLVDKLTTSEHRDEVTAYVEQARLQTEIERLSTEKEKTGVFTGAFAVNKLNGERVPILVADYVLLSYGTGMVMGVPAHDERDFIFATKNGLPIRVVIAPPAWDGSKLDEAYIAPGTQVNSGQFDGIPNSEGLERIADFIEANGWGERSVNYRMRDWLISRQRYWGTPIPVVYCEKCGETPVPESDLPVLLPEDAEFLPTGDSPLALHEGFVNATCPDCGSPAKRETDTMDTFVDSSWYFLRYASPKFEDGPFDPNALEQWGAVDQYTGGVEHAVMHLLYARFFVKALRDLGYVEFDEPFVRLVNQGTIVFNHQKMSKSRGNVIAPDAYVSDVGADVVRTYMMFMGPWEAGGEWNDDGINGMARWTNRVWDLANRDAGVLDESDTHPDAVRGLRRLMHQTIRKVTEDVERFKFNTGIAAMMEFSNVLGQAWDSGAIDSSAWNESIRNLALMMSPVTPFLAEEIWERVGGPFSVHQQPWPTWDPDLAADETITLVVQVNGRLRDRIEVPADISEDDAKTRALESDRVAAHTEGKQVRRVIYVPGRLVNVVAT</sequence>
<comment type="caution">
    <text evidence="15">The sequence shown here is derived from an EMBL/GenBank/DDBJ whole genome shotgun (WGS) entry which is preliminary data.</text>
</comment>
<dbReference type="PANTHER" id="PTHR43740:SF2">
    <property type="entry name" value="LEUCINE--TRNA LIGASE, MITOCHONDRIAL"/>
    <property type="match status" value="1"/>
</dbReference>
<dbReference type="FunFam" id="3.40.50.620:FF:000003">
    <property type="entry name" value="Leucine--tRNA ligase"/>
    <property type="match status" value="1"/>
</dbReference>
<comment type="catalytic activity">
    <reaction evidence="9">
        <text>tRNA(Leu) + L-leucine + ATP = L-leucyl-tRNA(Leu) + AMP + diphosphate</text>
        <dbReference type="Rhea" id="RHEA:11688"/>
        <dbReference type="Rhea" id="RHEA-COMP:9613"/>
        <dbReference type="Rhea" id="RHEA-COMP:9622"/>
        <dbReference type="ChEBI" id="CHEBI:30616"/>
        <dbReference type="ChEBI" id="CHEBI:33019"/>
        <dbReference type="ChEBI" id="CHEBI:57427"/>
        <dbReference type="ChEBI" id="CHEBI:78442"/>
        <dbReference type="ChEBI" id="CHEBI:78494"/>
        <dbReference type="ChEBI" id="CHEBI:456215"/>
        <dbReference type="EC" id="6.1.1.4"/>
    </reaction>
</comment>
<dbReference type="EC" id="6.1.1.4" evidence="2"/>
<dbReference type="InterPro" id="IPR025709">
    <property type="entry name" value="Leu_tRNA-synth_edit"/>
</dbReference>
<gene>
    <name evidence="15" type="ORF">GBAR_LOCUS20300</name>
</gene>
<dbReference type="SUPFAM" id="SSF52374">
    <property type="entry name" value="Nucleotidylyl transferase"/>
    <property type="match status" value="1"/>
</dbReference>
<dbReference type="Gene3D" id="1.10.730.10">
    <property type="entry name" value="Isoleucyl-tRNA Synthetase, Domain 1"/>
    <property type="match status" value="1"/>
</dbReference>
<keyword evidence="4 10" id="KW-0436">Ligase</keyword>
<dbReference type="Pfam" id="PF08264">
    <property type="entry name" value="Anticodon_1"/>
    <property type="match status" value="1"/>
</dbReference>
<keyword evidence="5 10" id="KW-0547">Nucleotide-binding</keyword>
<dbReference type="Pfam" id="PF13603">
    <property type="entry name" value="tRNA-synt_1_2"/>
    <property type="match status" value="1"/>
</dbReference>
<evidence type="ECO:0000256" key="2">
    <source>
        <dbReference type="ARBA" id="ARBA00013164"/>
    </source>
</evidence>
<dbReference type="GO" id="GO:0004823">
    <property type="term" value="F:leucine-tRNA ligase activity"/>
    <property type="evidence" value="ECO:0007669"/>
    <property type="project" value="UniProtKB-EC"/>
</dbReference>
<evidence type="ECO:0000256" key="9">
    <source>
        <dbReference type="ARBA" id="ARBA00047469"/>
    </source>
</evidence>
<feature type="domain" description="Methionyl/Leucyl tRNA synthetase" evidence="13">
    <location>
        <begin position="48"/>
        <end position="193"/>
    </location>
</feature>
<evidence type="ECO:0000256" key="6">
    <source>
        <dbReference type="ARBA" id="ARBA00022840"/>
    </source>
</evidence>
<dbReference type="Gene3D" id="3.90.740.10">
    <property type="entry name" value="Valyl/Leucyl/Isoleucyl-tRNA synthetase, editing domain"/>
    <property type="match status" value="1"/>
</dbReference>
<dbReference type="CDD" id="cd00812">
    <property type="entry name" value="LeuRS_core"/>
    <property type="match status" value="1"/>
</dbReference>
<dbReference type="GO" id="GO:0002161">
    <property type="term" value="F:aminoacyl-tRNA deacylase activity"/>
    <property type="evidence" value="ECO:0007669"/>
    <property type="project" value="InterPro"/>
</dbReference>
<dbReference type="NCBIfam" id="TIGR00396">
    <property type="entry name" value="leuS_bact"/>
    <property type="match status" value="1"/>
</dbReference>
<evidence type="ECO:0000259" key="11">
    <source>
        <dbReference type="Pfam" id="PF00133"/>
    </source>
</evidence>
<evidence type="ECO:0000313" key="16">
    <source>
        <dbReference type="Proteomes" id="UP001174909"/>
    </source>
</evidence>
<feature type="domain" description="Aminoacyl-tRNA synthetase class Ia" evidence="11">
    <location>
        <begin position="426"/>
        <end position="615"/>
    </location>
</feature>
<dbReference type="GO" id="GO:0005524">
    <property type="term" value="F:ATP binding"/>
    <property type="evidence" value="ECO:0007669"/>
    <property type="project" value="UniProtKB-KW"/>
</dbReference>
<evidence type="ECO:0000256" key="4">
    <source>
        <dbReference type="ARBA" id="ARBA00022598"/>
    </source>
</evidence>
<dbReference type="InterPro" id="IPR015413">
    <property type="entry name" value="Methionyl/Leucyl_tRNA_Synth"/>
</dbReference>
<evidence type="ECO:0000259" key="12">
    <source>
        <dbReference type="Pfam" id="PF08264"/>
    </source>
</evidence>
<dbReference type="InterPro" id="IPR002302">
    <property type="entry name" value="Leu-tRNA-ligase"/>
</dbReference>
<dbReference type="EMBL" id="CASHTH010002849">
    <property type="protein sequence ID" value="CAI8036196.1"/>
    <property type="molecule type" value="Genomic_DNA"/>
</dbReference>
<accession>A0AA35SW98</accession>
<dbReference type="Proteomes" id="UP001174909">
    <property type="component" value="Unassembled WGS sequence"/>
</dbReference>
<keyword evidence="7 10" id="KW-0648">Protein biosynthesis</keyword>
<evidence type="ECO:0000256" key="1">
    <source>
        <dbReference type="ARBA" id="ARBA00005594"/>
    </source>
</evidence>
<dbReference type="InterPro" id="IPR002300">
    <property type="entry name" value="aa-tRNA-synth_Ia"/>
</dbReference>
<evidence type="ECO:0000256" key="3">
    <source>
        <dbReference type="ARBA" id="ARBA00022490"/>
    </source>
</evidence>
<dbReference type="InterPro" id="IPR013155">
    <property type="entry name" value="M/V/L/I-tRNA-synth_anticd-bd"/>
</dbReference>